<proteinExistence type="predicted"/>
<dbReference type="GO" id="GO:0090729">
    <property type="term" value="F:toxin activity"/>
    <property type="evidence" value="ECO:0007669"/>
    <property type="project" value="UniProtKB-KW"/>
</dbReference>
<protein>
    <submittedName>
        <fullName evidence="7">Hemagglutinin repeat-containing protein</fullName>
    </submittedName>
</protein>
<evidence type="ECO:0000256" key="1">
    <source>
        <dbReference type="ARBA" id="ARBA00004219"/>
    </source>
</evidence>
<feature type="non-terminal residue" evidence="7">
    <location>
        <position position="967"/>
    </location>
</feature>
<dbReference type="Pfam" id="PF13332">
    <property type="entry name" value="Fil_haemagg_2"/>
    <property type="match status" value="3"/>
</dbReference>
<dbReference type="Proteomes" id="UP001212996">
    <property type="component" value="Unassembled WGS sequence"/>
</dbReference>
<accession>A0AAW6BTI8</accession>
<keyword evidence="2" id="KW-0800">Toxin</keyword>
<evidence type="ECO:0000256" key="4">
    <source>
        <dbReference type="ARBA" id="ARBA00023026"/>
    </source>
</evidence>
<comment type="subcellular location">
    <subcellularLocation>
        <location evidence="1">Target cell</location>
        <location evidence="1">Target cell cytoplasm</location>
    </subcellularLocation>
</comment>
<feature type="compositionally biased region" description="Polar residues" evidence="5">
    <location>
        <begin position="248"/>
        <end position="260"/>
    </location>
</feature>
<dbReference type="AlphaFoldDB" id="A0AAW6BTI8"/>
<dbReference type="Pfam" id="PF04829">
    <property type="entry name" value="PT-VENN"/>
    <property type="match status" value="1"/>
</dbReference>
<name>A0AAW6BTI8_9GAMM</name>
<dbReference type="InterPro" id="IPR006914">
    <property type="entry name" value="VENN_dom"/>
</dbReference>
<dbReference type="RefSeq" id="WP_271868321.1">
    <property type="nucleotide sequence ID" value="NZ_JAQMFO010000117.1"/>
</dbReference>
<dbReference type="EMBL" id="JAQMFO010000117">
    <property type="protein sequence ID" value="MDB6375262.1"/>
    <property type="molecule type" value="Genomic_DNA"/>
</dbReference>
<sequence length="967" mass="99556">DGANRWLDRPAGIYVQNDKGTLSLSAINNVQLTASDVKNAGKDGHTEITAGHNLTLDALSTRRTEQGDWGKDNYRRLTQQQDIGSQITGTGDVTLQAGQDLNATAAHVNAGQHLTAQAGHNLTLTTGTASSDLVEHSKQTSKGWLSKSSVETHDEVHDRQALSTTFSGDKVTLQAGKDLNIIGSNVAGTQDVSLNAGHQLTVTTAAEARDETHLRQEKKSGLMGTGGIGFTLGKASQKVTTDSDRQLSKGSTVGSSQGNATLNAGEQLRVHGSEVIAGKDLTLAGQQVDITSAENRHHTTTKTEQKQSGLTVALSGAAGGAVNSAVQTARTARTESDPRVKALQNTKVALSGVQAVQAGRLAEAQGSDDKGNNNLAGVSLSYGRQSSRSEQQHRQTTQQGSHLAAGDNLTITAKGDGKGASGQNGDIRIQGSQLQAGKDLQLNANRDIQLSSSQSTEQTTGKNSSHGSSLGVGLTAGPGGTGLNVSANVSRGKGHENGNGVSHTNTTLQAGQTVGLNSGRDTTLKGAQVSGEQITTDVKRHLTLSSEQDSQRQQQNASAGVSATVGPLTNGTASLNASRNKLHSNYDSVQEQTGLFAGKGGYQVHVGDHTQLDGAVIESHADKTKNTLNTGTLGFKDIQNQADFTVEQQSAGVSLGQPTAGQVLNNLAVNGLSGSHNQGHDSSTTHAAVSEGNLIIRDKAHQTQDIATLSRDTDNAANVLSPIFDKEKEQQRLKQAQLIGELSAQMTEIASTEGKIIATKAAKAKLDHISEQDKETARKKLVDSGNPHPTSADINKQVYDTAYTQALNESGFGTGGTYQKALQAATAAIQGLAGNNLGQALAGGASPYLAGVIKALTTDPQTHQVDTAANTLAHAILGAVAAEVSGNNALSGAAGAASGELAAQVLIKQLYGDGAKVSELTEEQKQTISTLSTLAAGLAGGIAGDSTASALTGAQAGKNAIENNALA</sequence>
<feature type="compositionally biased region" description="Low complexity" evidence="5">
    <location>
        <begin position="383"/>
        <end position="402"/>
    </location>
</feature>
<dbReference type="InterPro" id="IPR025157">
    <property type="entry name" value="Hemagglutinin_rpt"/>
</dbReference>
<keyword evidence="3" id="KW-1266">Target cell cytoplasm</keyword>
<feature type="region of interest" description="Disordered" evidence="5">
    <location>
        <begin position="362"/>
        <end position="426"/>
    </location>
</feature>
<keyword evidence="4" id="KW-0843">Virulence</keyword>
<evidence type="ECO:0000256" key="5">
    <source>
        <dbReference type="SAM" id="MobiDB-lite"/>
    </source>
</evidence>
<evidence type="ECO:0000259" key="6">
    <source>
        <dbReference type="Pfam" id="PF04829"/>
    </source>
</evidence>
<reference evidence="7" key="1">
    <citation type="submission" date="2023-01" db="EMBL/GenBank/DDBJ databases">
        <title>Genome sequencing of Photorhabdus bodei 09-20.</title>
        <authorList>
            <person name="Kalindamar S."/>
            <person name="Kumru S."/>
        </authorList>
    </citation>
    <scope>NUCLEOTIDE SEQUENCE</scope>
    <source>
        <strain evidence="7">09-20</strain>
    </source>
</reference>
<feature type="region of interest" description="Disordered" evidence="5">
    <location>
        <begin position="451"/>
        <end position="532"/>
    </location>
</feature>
<feature type="non-terminal residue" evidence="7">
    <location>
        <position position="1"/>
    </location>
</feature>
<feature type="compositionally biased region" description="Basic and acidic residues" evidence="5">
    <location>
        <begin position="769"/>
        <end position="782"/>
    </location>
</feature>
<feature type="compositionally biased region" description="Polar residues" evidence="5">
    <location>
        <begin position="499"/>
        <end position="521"/>
    </location>
</feature>
<feature type="region of interest" description="Disordered" evidence="5">
    <location>
        <begin position="544"/>
        <end position="575"/>
    </location>
</feature>
<gene>
    <name evidence="7" type="ORF">PH362_26150</name>
</gene>
<evidence type="ECO:0000256" key="2">
    <source>
        <dbReference type="ARBA" id="ARBA00022656"/>
    </source>
</evidence>
<feature type="region of interest" description="Disordered" evidence="5">
    <location>
        <begin position="321"/>
        <end position="340"/>
    </location>
</feature>
<feature type="domain" description="VENN motif-containing" evidence="6">
    <location>
        <begin position="917"/>
        <end position="966"/>
    </location>
</feature>
<feature type="region of interest" description="Disordered" evidence="5">
    <location>
        <begin position="235"/>
        <end position="260"/>
    </location>
</feature>
<feature type="region of interest" description="Disordered" evidence="5">
    <location>
        <begin position="769"/>
        <end position="793"/>
    </location>
</feature>
<feature type="compositionally biased region" description="Low complexity" evidence="5">
    <location>
        <begin position="451"/>
        <end position="460"/>
    </location>
</feature>
<comment type="caution">
    <text evidence="7">The sequence shown here is derived from an EMBL/GenBank/DDBJ whole genome shotgun (WGS) entry which is preliminary data.</text>
</comment>
<dbReference type="GO" id="GO:0003824">
    <property type="term" value="F:catalytic activity"/>
    <property type="evidence" value="ECO:0007669"/>
    <property type="project" value="UniProtKB-ARBA"/>
</dbReference>
<evidence type="ECO:0000256" key="3">
    <source>
        <dbReference type="ARBA" id="ARBA00022913"/>
    </source>
</evidence>
<evidence type="ECO:0000313" key="8">
    <source>
        <dbReference type="Proteomes" id="UP001212996"/>
    </source>
</evidence>
<organism evidence="7 8">
    <name type="scientific">Photorhabdus bodei</name>
    <dbReference type="NCBI Taxonomy" id="2029681"/>
    <lineage>
        <taxon>Bacteria</taxon>
        <taxon>Pseudomonadati</taxon>
        <taxon>Pseudomonadota</taxon>
        <taxon>Gammaproteobacteria</taxon>
        <taxon>Enterobacterales</taxon>
        <taxon>Morganellaceae</taxon>
        <taxon>Photorhabdus</taxon>
    </lineage>
</organism>
<evidence type="ECO:0000313" key="7">
    <source>
        <dbReference type="EMBL" id="MDB6375262.1"/>
    </source>
</evidence>